<sequence>MNNKLSIQKNFNDNAKTYDSVASIQKECAELLVDLLIKNFPDFIPSTIADLGTGTGYVTEYLLKFYPNSRYFLNDFAPAMLDITRDKFKNYSNINYNSNDIETLNLGYQDLIISNFALQWTSNLELIIRNLKLQSRILVFSTLLNGTFKEWSDLYQNLDLPIPILGYPTQKELEDYSLSLEPKNYLFRCKDFSMTFNSPLAFASYLKMLGANTNATGGENHYLREIIKNHHLPIKTSYKIFFAILEGRCK</sequence>
<keyword evidence="5" id="KW-1185">Reference proteome</keyword>
<organism evidence="4 5">
    <name type="scientific">Candidatus Trichorickettsia mobilis</name>
    <dbReference type="NCBI Taxonomy" id="1346319"/>
    <lineage>
        <taxon>Bacteria</taxon>
        <taxon>Pseudomonadati</taxon>
        <taxon>Pseudomonadota</taxon>
        <taxon>Alphaproteobacteria</taxon>
        <taxon>Rickettsiales</taxon>
        <taxon>Rickettsiaceae</taxon>
        <taxon>Rickettsieae</taxon>
        <taxon>Candidatus Trichorickettsia</taxon>
    </lineage>
</organism>
<evidence type="ECO:0000313" key="4">
    <source>
        <dbReference type="EMBL" id="WPY00750.1"/>
    </source>
</evidence>
<evidence type="ECO:0000313" key="5">
    <source>
        <dbReference type="Proteomes" id="UP001326613"/>
    </source>
</evidence>
<dbReference type="SUPFAM" id="SSF53335">
    <property type="entry name" value="S-adenosyl-L-methionine-dependent methyltransferases"/>
    <property type="match status" value="1"/>
</dbReference>
<dbReference type="Proteomes" id="UP001326613">
    <property type="component" value="Chromosome"/>
</dbReference>
<dbReference type="CDD" id="cd02440">
    <property type="entry name" value="AdoMet_MTases"/>
    <property type="match status" value="1"/>
</dbReference>
<name>A0ABZ0URU2_9RICK</name>
<dbReference type="RefSeq" id="WP_323738795.1">
    <property type="nucleotide sequence ID" value="NZ_CP112932.1"/>
</dbReference>
<dbReference type="Gene3D" id="3.40.50.150">
    <property type="entry name" value="Vaccinia Virus protein VP39"/>
    <property type="match status" value="1"/>
</dbReference>
<dbReference type="PANTHER" id="PTHR43861:SF1">
    <property type="entry name" value="TRANS-ACONITATE 2-METHYLTRANSFERASE"/>
    <property type="match status" value="1"/>
</dbReference>
<proteinExistence type="predicted"/>
<feature type="domain" description="Methyltransferase" evidence="3">
    <location>
        <begin position="48"/>
        <end position="127"/>
    </location>
</feature>
<dbReference type="InterPro" id="IPR041698">
    <property type="entry name" value="Methyltransf_25"/>
</dbReference>
<gene>
    <name evidence="4" type="ORF">Trichorick_00636</name>
</gene>
<protein>
    <submittedName>
        <fullName evidence="4">Malonyl-ACP O-methyltransferase</fullName>
    </submittedName>
</protein>
<reference evidence="4 5" key="1">
    <citation type="submission" date="2022-10" db="EMBL/GenBank/DDBJ databases">
        <title>Host association and intracellularity evolved multiple times independently in the Rickettsiales.</title>
        <authorList>
            <person name="Castelli M."/>
            <person name="Nardi T."/>
            <person name="Gammuto L."/>
            <person name="Bellinzona G."/>
            <person name="Sabaneyeva E."/>
            <person name="Potekhin A."/>
            <person name="Serra V."/>
            <person name="Petroni G."/>
            <person name="Sassera D."/>
        </authorList>
    </citation>
    <scope>NUCLEOTIDE SEQUENCE [LARGE SCALE GENOMIC DNA]</scope>
    <source>
        <strain evidence="4 5">Kr 154-4</strain>
    </source>
</reference>
<evidence type="ECO:0000259" key="3">
    <source>
        <dbReference type="Pfam" id="PF13649"/>
    </source>
</evidence>
<dbReference type="PANTHER" id="PTHR43861">
    <property type="entry name" value="TRANS-ACONITATE 2-METHYLTRANSFERASE-RELATED"/>
    <property type="match status" value="1"/>
</dbReference>
<dbReference type="InterPro" id="IPR029063">
    <property type="entry name" value="SAM-dependent_MTases_sf"/>
</dbReference>
<evidence type="ECO:0000256" key="2">
    <source>
        <dbReference type="ARBA" id="ARBA00022679"/>
    </source>
</evidence>
<keyword evidence="2" id="KW-0808">Transferase</keyword>
<dbReference type="EMBL" id="CP112932">
    <property type="protein sequence ID" value="WPY00750.1"/>
    <property type="molecule type" value="Genomic_DNA"/>
</dbReference>
<evidence type="ECO:0000256" key="1">
    <source>
        <dbReference type="ARBA" id="ARBA00022603"/>
    </source>
</evidence>
<dbReference type="Pfam" id="PF13649">
    <property type="entry name" value="Methyltransf_25"/>
    <property type="match status" value="1"/>
</dbReference>
<keyword evidence="1" id="KW-0489">Methyltransferase</keyword>
<accession>A0ABZ0URU2</accession>